<gene>
    <name evidence="9" type="primary">clpA</name>
    <name evidence="9" type="ORF">CDG60_08445</name>
</gene>
<dbReference type="PROSITE" id="PS00871">
    <property type="entry name" value="CLPAB_2"/>
    <property type="match status" value="1"/>
</dbReference>
<dbReference type="GO" id="GO:0006508">
    <property type="term" value="P:proteolysis"/>
    <property type="evidence" value="ECO:0007669"/>
    <property type="project" value="UniProtKB-KW"/>
</dbReference>
<dbReference type="InterPro" id="IPR018368">
    <property type="entry name" value="ClpA/B_CS1"/>
</dbReference>
<sequence>MLSRQLEVSLRLAVSMARQKRHEFLTVEHLLLALLDNDSAVNALKACGADIIVLRKELEEYVEQHTPKLGENSEQNPHPTESFDRILQRAIFHVQSSGGDRMVEGADILVAMYSERDSFAVYLLKRHQINRLTLTQYLSHGTRKEEVQAEEEVEELDGESASSASAGPLELYTTNLNTEAQKGKADPLIGREKEIERAAQILCRRRKNNPLLVGDPGVGKTSIAEGLAWLIVNGKAPKPLLNAEVYSLDIGALVAGTKYRGDFEKRLKQLLNALKKKPEAILFIDEIHMIIGAGSSMGSTMDASNLIKPALANGTLRCIGSTTFQEYRQVFEKDHALSRRFQKIDVNEPSLSESIDILRGLKSRFEEFHHVKYDDKALVSAVELSAKFINDRFLPDKAIDVIDEAGAQRRLKAEQDDTLITVENIEDIVSKIARIPPKTVSKDDKTVLEHLERDLKRVVFGQDEAIEALSSAIKLSRAGLKSPDKPVGSFVFAGPTGVGKTEVTKQLAKLMGVELVRFDMSEYMERHAVSRLIGAPPGYVGFDQGGLLTDAIHKNPHCVLLLDEIEKAHPDVFNLLLQIMDHGSLTDNNGRKSDFRNVVIVLTTNIGAESISRVSIGFMEQDNSLDNQDAMKKAFSPEFRNRLDGVIQFKALPVTIIENVVDKFLTELQAQLDEKRVILEVDQDAREWMAENGYDRLMGARPMQRLIQEHLKKPLAEMILFGELAEHGGNVAVSVKKEDGRAVGLKLEVFEDETAEPA</sequence>
<dbReference type="CDD" id="cd19499">
    <property type="entry name" value="RecA-like_ClpB_Hsp104-like"/>
    <property type="match status" value="1"/>
</dbReference>
<dbReference type="NCBIfam" id="TIGR02639">
    <property type="entry name" value="ClpA"/>
    <property type="match status" value="1"/>
</dbReference>
<dbReference type="GO" id="GO:0016887">
    <property type="term" value="F:ATP hydrolysis activity"/>
    <property type="evidence" value="ECO:0007669"/>
    <property type="project" value="InterPro"/>
</dbReference>
<evidence type="ECO:0000256" key="6">
    <source>
        <dbReference type="PROSITE-ProRule" id="PRU01251"/>
    </source>
</evidence>
<dbReference type="FunFam" id="3.40.50.300:FF:000025">
    <property type="entry name" value="ATP-dependent Clp protease subunit"/>
    <property type="match status" value="1"/>
</dbReference>
<dbReference type="GO" id="GO:0005524">
    <property type="term" value="F:ATP binding"/>
    <property type="evidence" value="ECO:0007669"/>
    <property type="project" value="UniProtKB-KW"/>
</dbReference>
<dbReference type="PANTHER" id="PTHR11638:SF111">
    <property type="entry name" value="ATP-DEPENDENT CLP PROTEASE ATP-BINDING SUBUNIT CLPA"/>
    <property type="match status" value="1"/>
</dbReference>
<dbReference type="InterPro" id="IPR019489">
    <property type="entry name" value="Clp_ATPase_C"/>
</dbReference>
<keyword evidence="9" id="KW-0645">Protease</keyword>
<dbReference type="RefSeq" id="WP_087511685.1">
    <property type="nucleotide sequence ID" value="NZ_CP032134.1"/>
</dbReference>
<evidence type="ECO:0000313" key="10">
    <source>
        <dbReference type="Proteomes" id="UP000263753"/>
    </source>
</evidence>
<dbReference type="KEGG" id="achi:CDG60_08445"/>
<dbReference type="SUPFAM" id="SSF52540">
    <property type="entry name" value="P-loop containing nucleoside triphosphate hydrolases"/>
    <property type="match status" value="2"/>
</dbReference>
<accession>A0A3B7M1X7</accession>
<dbReference type="SMART" id="SM00382">
    <property type="entry name" value="AAA"/>
    <property type="match status" value="2"/>
</dbReference>
<evidence type="ECO:0000256" key="2">
    <source>
        <dbReference type="ARBA" id="ARBA00022737"/>
    </source>
</evidence>
<organism evidence="9 10">
    <name type="scientific">Acinetobacter chinensis</name>
    <dbReference type="NCBI Taxonomy" id="2004650"/>
    <lineage>
        <taxon>Bacteria</taxon>
        <taxon>Pseudomonadati</taxon>
        <taxon>Pseudomonadota</taxon>
        <taxon>Gammaproteobacteria</taxon>
        <taxon>Moraxellales</taxon>
        <taxon>Moraxellaceae</taxon>
        <taxon>Acinetobacter</taxon>
    </lineage>
</organism>
<dbReference type="PANTHER" id="PTHR11638">
    <property type="entry name" value="ATP-DEPENDENT CLP PROTEASE"/>
    <property type="match status" value="1"/>
</dbReference>
<dbReference type="GO" id="GO:0005737">
    <property type="term" value="C:cytoplasm"/>
    <property type="evidence" value="ECO:0007669"/>
    <property type="project" value="TreeGrafter"/>
</dbReference>
<dbReference type="InterPro" id="IPR050130">
    <property type="entry name" value="ClpA_ClpB"/>
</dbReference>
<dbReference type="AlphaFoldDB" id="A0A3B7M1X7"/>
<dbReference type="SMART" id="SM01086">
    <property type="entry name" value="ClpB_D2-small"/>
    <property type="match status" value="1"/>
</dbReference>
<dbReference type="Gene3D" id="1.10.1780.10">
    <property type="entry name" value="Clp, N-terminal domain"/>
    <property type="match status" value="1"/>
</dbReference>
<dbReference type="InterPro" id="IPR001270">
    <property type="entry name" value="ClpA/B"/>
</dbReference>
<evidence type="ECO:0000256" key="3">
    <source>
        <dbReference type="ARBA" id="ARBA00022741"/>
    </source>
</evidence>
<dbReference type="Pfam" id="PF10431">
    <property type="entry name" value="ClpB_D2-small"/>
    <property type="match status" value="1"/>
</dbReference>
<dbReference type="InterPro" id="IPR041546">
    <property type="entry name" value="ClpA/ClpB_AAA_lid"/>
</dbReference>
<feature type="domain" description="Clp R" evidence="8">
    <location>
        <begin position="1"/>
        <end position="145"/>
    </location>
</feature>
<evidence type="ECO:0000256" key="1">
    <source>
        <dbReference type="ARBA" id="ARBA00008675"/>
    </source>
</evidence>
<keyword evidence="5 7" id="KW-0143">Chaperone</keyword>
<dbReference type="InterPro" id="IPR028299">
    <property type="entry name" value="ClpA/B_CS2"/>
</dbReference>
<name>A0A3B7M1X7_9GAMM</name>
<evidence type="ECO:0000313" key="9">
    <source>
        <dbReference type="EMBL" id="AXY56593.1"/>
    </source>
</evidence>
<dbReference type="InterPro" id="IPR003593">
    <property type="entry name" value="AAA+_ATPase"/>
</dbReference>
<dbReference type="InterPro" id="IPR004176">
    <property type="entry name" value="Clp_R_N"/>
</dbReference>
<dbReference type="GO" id="GO:0043335">
    <property type="term" value="P:protein unfolding"/>
    <property type="evidence" value="ECO:0007669"/>
    <property type="project" value="InterPro"/>
</dbReference>
<dbReference type="EMBL" id="CP032134">
    <property type="protein sequence ID" value="AXY56593.1"/>
    <property type="molecule type" value="Genomic_DNA"/>
</dbReference>
<evidence type="ECO:0000256" key="7">
    <source>
        <dbReference type="RuleBase" id="RU004432"/>
    </source>
</evidence>
<dbReference type="Pfam" id="PF17871">
    <property type="entry name" value="AAA_lid_9"/>
    <property type="match status" value="1"/>
</dbReference>
<dbReference type="Pfam" id="PF02861">
    <property type="entry name" value="Clp_N"/>
    <property type="match status" value="1"/>
</dbReference>
<dbReference type="Proteomes" id="UP000263753">
    <property type="component" value="Chromosome"/>
</dbReference>
<keyword evidence="3 7" id="KW-0547">Nucleotide-binding</keyword>
<dbReference type="GO" id="GO:0034605">
    <property type="term" value="P:cellular response to heat"/>
    <property type="evidence" value="ECO:0007669"/>
    <property type="project" value="TreeGrafter"/>
</dbReference>
<dbReference type="CDD" id="cd00009">
    <property type="entry name" value="AAA"/>
    <property type="match status" value="1"/>
</dbReference>
<evidence type="ECO:0000259" key="8">
    <source>
        <dbReference type="PROSITE" id="PS51903"/>
    </source>
</evidence>
<evidence type="ECO:0000256" key="4">
    <source>
        <dbReference type="ARBA" id="ARBA00022840"/>
    </source>
</evidence>
<dbReference type="InterPro" id="IPR003959">
    <property type="entry name" value="ATPase_AAA_core"/>
</dbReference>
<dbReference type="PROSITE" id="PS51903">
    <property type="entry name" value="CLP_R"/>
    <property type="match status" value="1"/>
</dbReference>
<dbReference type="Gene3D" id="1.10.8.60">
    <property type="match status" value="2"/>
</dbReference>
<dbReference type="PRINTS" id="PR00300">
    <property type="entry name" value="CLPPROTEASEA"/>
</dbReference>
<reference evidence="10" key="1">
    <citation type="submission" date="2018-09" db="EMBL/GenBank/DDBJ databases">
        <title>The complete genome of Acinetobacter sp. strain WCHAc010005.</title>
        <authorList>
            <person name="Hu Y."/>
            <person name="Long H."/>
            <person name="Feng Y."/>
            <person name="Zong Z."/>
        </authorList>
    </citation>
    <scope>NUCLEOTIDE SEQUENCE [LARGE SCALE GENOMIC DNA]</scope>
    <source>
        <strain evidence="10">WCHAc010005</strain>
    </source>
</reference>
<keyword evidence="2 6" id="KW-0677">Repeat</keyword>
<keyword evidence="4 7" id="KW-0067">ATP-binding</keyword>
<dbReference type="GO" id="GO:0008233">
    <property type="term" value="F:peptidase activity"/>
    <property type="evidence" value="ECO:0007669"/>
    <property type="project" value="UniProtKB-KW"/>
</dbReference>
<dbReference type="Pfam" id="PF00004">
    <property type="entry name" value="AAA"/>
    <property type="match status" value="1"/>
</dbReference>
<dbReference type="PROSITE" id="PS00870">
    <property type="entry name" value="CLPAB_1"/>
    <property type="match status" value="1"/>
</dbReference>
<protein>
    <submittedName>
        <fullName evidence="9">ATP-dependent Clp protease ATP-binding subunit ClpA</fullName>
    </submittedName>
</protein>
<dbReference type="InterPro" id="IPR036628">
    <property type="entry name" value="Clp_N_dom_sf"/>
</dbReference>
<dbReference type="InterPro" id="IPR027417">
    <property type="entry name" value="P-loop_NTPase"/>
</dbReference>
<comment type="similarity">
    <text evidence="1 7">Belongs to the ClpA/ClpB family.</text>
</comment>
<proteinExistence type="inferred from homology"/>
<dbReference type="Pfam" id="PF07724">
    <property type="entry name" value="AAA_2"/>
    <property type="match status" value="1"/>
</dbReference>
<keyword evidence="9" id="KW-0378">Hydrolase</keyword>
<evidence type="ECO:0000256" key="5">
    <source>
        <dbReference type="ARBA" id="ARBA00023186"/>
    </source>
</evidence>
<dbReference type="InterPro" id="IPR013461">
    <property type="entry name" value="ClpA"/>
</dbReference>
<dbReference type="SUPFAM" id="SSF81923">
    <property type="entry name" value="Double Clp-N motif"/>
    <property type="match status" value="1"/>
</dbReference>
<dbReference type="Gene3D" id="3.40.50.300">
    <property type="entry name" value="P-loop containing nucleotide triphosphate hydrolases"/>
    <property type="match status" value="2"/>
</dbReference>